<gene>
    <name evidence="3" type="ORF">A3A79_05425</name>
</gene>
<dbReference type="Gene3D" id="3.40.50.2000">
    <property type="entry name" value="Glycogen Phosphorylase B"/>
    <property type="match status" value="2"/>
</dbReference>
<accession>A0A1F6AIR8</accession>
<protein>
    <recommendedName>
        <fullName evidence="2">Glycosyl transferase family 1 domain-containing protein</fullName>
    </recommendedName>
</protein>
<dbReference type="AlphaFoldDB" id="A0A1F6AIR8"/>
<evidence type="ECO:0000313" key="4">
    <source>
        <dbReference type="Proteomes" id="UP000178759"/>
    </source>
</evidence>
<dbReference type="PANTHER" id="PTHR46401:SF2">
    <property type="entry name" value="GLYCOSYLTRANSFERASE WBBK-RELATED"/>
    <property type="match status" value="1"/>
</dbReference>
<feature type="domain" description="Glycosyl transferase family 1" evidence="2">
    <location>
        <begin position="175"/>
        <end position="308"/>
    </location>
</feature>
<dbReference type="Proteomes" id="UP000178759">
    <property type="component" value="Unassembled WGS sequence"/>
</dbReference>
<name>A0A1F6AIR8_9BACT</name>
<dbReference type="SUPFAM" id="SSF53756">
    <property type="entry name" value="UDP-Glycosyltransferase/glycogen phosphorylase"/>
    <property type="match status" value="1"/>
</dbReference>
<dbReference type="InterPro" id="IPR001296">
    <property type="entry name" value="Glyco_trans_1"/>
</dbReference>
<proteinExistence type="predicted"/>
<dbReference type="CDD" id="cd03809">
    <property type="entry name" value="GT4_MtfB-like"/>
    <property type="match status" value="1"/>
</dbReference>
<keyword evidence="1" id="KW-0808">Transferase</keyword>
<evidence type="ECO:0000259" key="2">
    <source>
        <dbReference type="Pfam" id="PF00534"/>
    </source>
</evidence>
<dbReference type="GO" id="GO:0009103">
    <property type="term" value="P:lipopolysaccharide biosynthetic process"/>
    <property type="evidence" value="ECO:0007669"/>
    <property type="project" value="TreeGrafter"/>
</dbReference>
<dbReference type="EMBL" id="MFJV01000001">
    <property type="protein sequence ID" value="OGG24595.1"/>
    <property type="molecule type" value="Genomic_DNA"/>
</dbReference>
<sequence length="334" mass="37303">MNIGVDAGALSITDNRLKLGVYWVNVNLLRELSKIDKTNTYYLYSFIPIEENFGPRMLNKVLRPASGWFSLRLPLELSLHPVDVFLGLSQAIPVSKCRNIGFIYDLGFLHHPEAYPESATKLKKQTEDLIKRSDHIVCISQVVKNDVITTYGKKNITVAYPGVDNTFTSSGAKYKNKNPYFLFVGALKRGKNIPFLLRSFAKFLKQIKKPYDLILVGSDYWLDPGISFGPHVKFLGFVEDKILASLYRGALAFVSPSLWEGFCLPAAEALSCGTAVIASKTGAFPEIVGKSGTLVDPTNEEELTKAFHTYAKKISIQPKKFSWSTFAHTVHKLL</sequence>
<dbReference type="PANTHER" id="PTHR46401">
    <property type="entry name" value="GLYCOSYLTRANSFERASE WBBK-RELATED"/>
    <property type="match status" value="1"/>
</dbReference>
<dbReference type="Pfam" id="PF00534">
    <property type="entry name" value="Glycos_transf_1"/>
    <property type="match status" value="1"/>
</dbReference>
<evidence type="ECO:0000256" key="1">
    <source>
        <dbReference type="ARBA" id="ARBA00022679"/>
    </source>
</evidence>
<organism evidence="3 4">
    <name type="scientific">Candidatus Gottesmanbacteria bacterium RIFCSPLOWO2_01_FULL_43_11b</name>
    <dbReference type="NCBI Taxonomy" id="1798392"/>
    <lineage>
        <taxon>Bacteria</taxon>
        <taxon>Candidatus Gottesmaniibacteriota</taxon>
    </lineage>
</organism>
<comment type="caution">
    <text evidence="3">The sequence shown here is derived from an EMBL/GenBank/DDBJ whole genome shotgun (WGS) entry which is preliminary data.</text>
</comment>
<evidence type="ECO:0000313" key="3">
    <source>
        <dbReference type="EMBL" id="OGG24595.1"/>
    </source>
</evidence>
<dbReference type="GO" id="GO:0016757">
    <property type="term" value="F:glycosyltransferase activity"/>
    <property type="evidence" value="ECO:0007669"/>
    <property type="project" value="InterPro"/>
</dbReference>
<dbReference type="STRING" id="1798392.A3A79_05425"/>
<reference evidence="3 4" key="1">
    <citation type="journal article" date="2016" name="Nat. Commun.">
        <title>Thousands of microbial genomes shed light on interconnected biogeochemical processes in an aquifer system.</title>
        <authorList>
            <person name="Anantharaman K."/>
            <person name="Brown C.T."/>
            <person name="Hug L.A."/>
            <person name="Sharon I."/>
            <person name="Castelle C.J."/>
            <person name="Probst A.J."/>
            <person name="Thomas B.C."/>
            <person name="Singh A."/>
            <person name="Wilkins M.J."/>
            <person name="Karaoz U."/>
            <person name="Brodie E.L."/>
            <person name="Williams K.H."/>
            <person name="Hubbard S.S."/>
            <person name="Banfield J.F."/>
        </authorList>
    </citation>
    <scope>NUCLEOTIDE SEQUENCE [LARGE SCALE GENOMIC DNA]</scope>
</reference>